<proteinExistence type="inferred from homology"/>
<comment type="subcellular location">
    <subcellularLocation>
        <location evidence="1">Secreted</location>
    </subcellularLocation>
</comment>
<accession>A0A8B9H4D3</accession>
<comment type="function">
    <text evidence="8">Tachykinins are active peptides which excite neurons, evoke behavioral responses, are potent vasodilators and secretagogues, and contract (directly or indirectly) many smooth muscles. Is a critical central regulator of gonadal function.</text>
</comment>
<reference evidence="9" key="1">
    <citation type="submission" date="2025-08" db="UniProtKB">
        <authorList>
            <consortium name="Ensembl"/>
        </authorList>
    </citation>
    <scope>IDENTIFICATION</scope>
</reference>
<evidence type="ECO:0000256" key="8">
    <source>
        <dbReference type="ARBA" id="ARBA00045164"/>
    </source>
</evidence>
<dbReference type="Proteomes" id="UP000694621">
    <property type="component" value="Unplaced"/>
</dbReference>
<dbReference type="PANTHER" id="PTHR15536:SF1">
    <property type="entry name" value="TACHYKININ-3"/>
    <property type="match status" value="1"/>
</dbReference>
<evidence type="ECO:0000256" key="6">
    <source>
        <dbReference type="ARBA" id="ARBA00022815"/>
    </source>
</evidence>
<protein>
    <submittedName>
        <fullName evidence="9">Tachykinin precursor 3a</fullName>
    </submittedName>
</protein>
<dbReference type="GO" id="GO:0007218">
    <property type="term" value="P:neuropeptide signaling pathway"/>
    <property type="evidence" value="ECO:0007669"/>
    <property type="project" value="UniProtKB-KW"/>
</dbReference>
<keyword evidence="5" id="KW-0732">Signal</keyword>
<evidence type="ECO:0000256" key="7">
    <source>
        <dbReference type="ARBA" id="ARBA00023320"/>
    </source>
</evidence>
<evidence type="ECO:0000256" key="3">
    <source>
        <dbReference type="ARBA" id="ARBA00022525"/>
    </source>
</evidence>
<evidence type="ECO:0000256" key="2">
    <source>
        <dbReference type="ARBA" id="ARBA00007518"/>
    </source>
</evidence>
<dbReference type="InterPro" id="IPR013055">
    <property type="entry name" value="Tachy_Neuro_lke_CS"/>
</dbReference>
<organism evidence="9 10">
    <name type="scientific">Astyanax mexicanus</name>
    <name type="common">Blind cave fish</name>
    <name type="synonym">Astyanax fasciatus mexicanus</name>
    <dbReference type="NCBI Taxonomy" id="7994"/>
    <lineage>
        <taxon>Eukaryota</taxon>
        <taxon>Metazoa</taxon>
        <taxon>Chordata</taxon>
        <taxon>Craniata</taxon>
        <taxon>Vertebrata</taxon>
        <taxon>Euteleostomi</taxon>
        <taxon>Actinopterygii</taxon>
        <taxon>Neopterygii</taxon>
        <taxon>Teleostei</taxon>
        <taxon>Ostariophysi</taxon>
        <taxon>Characiformes</taxon>
        <taxon>Characoidei</taxon>
        <taxon>Acestrorhamphidae</taxon>
        <taxon>Acestrorhamphinae</taxon>
        <taxon>Astyanax</taxon>
    </lineage>
</organism>
<dbReference type="GO" id="GO:0007217">
    <property type="term" value="P:tachykinin receptor signaling pathway"/>
    <property type="evidence" value="ECO:0007669"/>
    <property type="project" value="InterPro"/>
</dbReference>
<evidence type="ECO:0000313" key="9">
    <source>
        <dbReference type="Ensembl" id="ENSAMXP00005006903.1"/>
    </source>
</evidence>
<keyword evidence="7" id="KW-0527">Neuropeptide</keyword>
<dbReference type="Ensembl" id="ENSAMXT00005007810.1">
    <property type="protein sequence ID" value="ENSAMXP00005006903.1"/>
    <property type="gene ID" value="ENSAMXG00005004135.1"/>
</dbReference>
<dbReference type="PROSITE" id="PS00267">
    <property type="entry name" value="TACHYKININ"/>
    <property type="match status" value="1"/>
</dbReference>
<keyword evidence="3" id="KW-0964">Secreted</keyword>
<dbReference type="GO" id="GO:0045777">
    <property type="term" value="P:positive regulation of blood pressure"/>
    <property type="evidence" value="ECO:0007669"/>
    <property type="project" value="TreeGrafter"/>
</dbReference>
<evidence type="ECO:0000256" key="5">
    <source>
        <dbReference type="ARBA" id="ARBA00022729"/>
    </source>
</evidence>
<dbReference type="GO" id="GO:0005576">
    <property type="term" value="C:extracellular region"/>
    <property type="evidence" value="ECO:0007669"/>
    <property type="project" value="UniProtKB-SubCell"/>
</dbReference>
<evidence type="ECO:0000313" key="10">
    <source>
        <dbReference type="Proteomes" id="UP000694621"/>
    </source>
</evidence>
<evidence type="ECO:0000256" key="4">
    <source>
        <dbReference type="ARBA" id="ARBA00022685"/>
    </source>
</evidence>
<dbReference type="PANTHER" id="PTHR15536">
    <property type="entry name" value="TACHYKININ-3"/>
    <property type="match status" value="1"/>
</dbReference>
<keyword evidence="4" id="KW-0165">Cleavage on pair of basic residues</keyword>
<keyword evidence="6" id="KW-0027">Amidation</keyword>
<sequence>MCLSFNHQGGERSPVSLLQLSSAHSWSSCPLAHQRAARLTCKLHFLQPRLPPRMYRALLFAVLVLVLEPRFTQSSCQDEETHRAVSDEDPSFRLSSRNFPKRYNDIDYDSFVGLMGRRNADADDVPSPRKRKCTPVLSSHFLSALFSLRYPAVPTSSASYRRNARHLRGADGAAEQRC</sequence>
<name>A0A8B9H4D3_ASTMX</name>
<dbReference type="AlphaFoldDB" id="A0A8B9H4D3"/>
<evidence type="ECO:0000256" key="1">
    <source>
        <dbReference type="ARBA" id="ARBA00004613"/>
    </source>
</evidence>
<dbReference type="InterPro" id="IPR003635">
    <property type="entry name" value="Neurokinin-B/TAC3"/>
</dbReference>
<comment type="similarity">
    <text evidence="2">Belongs to the tachykinin family.</text>
</comment>